<dbReference type="FunFam" id="3.40.1170.10:FF:000001">
    <property type="entry name" value="DNA mismatch repair protein MutS"/>
    <property type="match status" value="1"/>
</dbReference>
<dbReference type="InterPro" id="IPR036678">
    <property type="entry name" value="MutS_con_dom_sf"/>
</dbReference>
<dbReference type="SUPFAM" id="SSF48334">
    <property type="entry name" value="DNA repair protein MutS, domain III"/>
    <property type="match status" value="1"/>
</dbReference>
<evidence type="ECO:0000313" key="8">
    <source>
        <dbReference type="EMBL" id="SUZ54332.1"/>
    </source>
</evidence>
<reference evidence="8" key="1">
    <citation type="submission" date="2018-05" db="EMBL/GenBank/DDBJ databases">
        <authorList>
            <person name="Lanie J.A."/>
            <person name="Ng W.-L."/>
            <person name="Kazmierczak K.M."/>
            <person name="Andrzejewski T.M."/>
            <person name="Davidsen T.M."/>
            <person name="Wayne K.J."/>
            <person name="Tettelin H."/>
            <person name="Glass J.I."/>
            <person name="Rusch D."/>
            <person name="Podicherti R."/>
            <person name="Tsui H.-C.T."/>
            <person name="Winkler M.E."/>
        </authorList>
    </citation>
    <scope>NUCLEOTIDE SEQUENCE</scope>
</reference>
<dbReference type="GO" id="GO:0006298">
    <property type="term" value="P:mismatch repair"/>
    <property type="evidence" value="ECO:0007669"/>
    <property type="project" value="InterPro"/>
</dbReference>
<gene>
    <name evidence="8" type="ORF">METZ01_LOCUS7186</name>
</gene>
<accession>A0A381NIB0</accession>
<dbReference type="Pfam" id="PF01624">
    <property type="entry name" value="MutS_I"/>
    <property type="match status" value="1"/>
</dbReference>
<evidence type="ECO:0000256" key="3">
    <source>
        <dbReference type="ARBA" id="ARBA00022763"/>
    </source>
</evidence>
<evidence type="ECO:0000256" key="1">
    <source>
        <dbReference type="ARBA" id="ARBA00006271"/>
    </source>
</evidence>
<dbReference type="Pfam" id="PF05188">
    <property type="entry name" value="MutS_II"/>
    <property type="match status" value="1"/>
</dbReference>
<dbReference type="Pfam" id="PF05192">
    <property type="entry name" value="MutS_III"/>
    <property type="match status" value="1"/>
</dbReference>
<dbReference type="InterPro" id="IPR007861">
    <property type="entry name" value="DNA_mismatch_repair_MutS_clamp"/>
</dbReference>
<dbReference type="GO" id="GO:0005829">
    <property type="term" value="C:cytosol"/>
    <property type="evidence" value="ECO:0007669"/>
    <property type="project" value="TreeGrafter"/>
</dbReference>
<keyword evidence="6" id="KW-0234">DNA repair</keyword>
<sequence>MTKASDPTRSTHTPMMRQYLEIKSLHPDTLVFYRMGEFYELFYTDAEKASRLLDITLTTRGQSAGKPIPMAGVPAHSVDQYLARLLREREPVAICEQVGVPDKSKGPVDRKVVRVITPGTLTDENLLDERQENSIAAVYVNGSKYGLAVLEVSSGRFYASDLPDTTELRNELERMAPAELLYPDDADPDLYPQIKSISSCKVPAWYYELGRASQRLCDVFGTHDLKAFGCSDYPTATSAAGALVQYVRDVHENALVHVDGMKIENHSNYVLLDGATRRNLEVEKSHGTGSDSLLHLFDRCATSMGSRQLRRWITRPTKDRNELNIRNDSVGELLDHRTTEIFERLRQIGDLERILSRVAIGSARPFDLVRLRQGYRTLPELVDRLKNYDSDRLKQITSLAGPEPEILRLLDQAIDDEPPAQLRDGGVIRTGFDPELDELRELQSSSTACLLEFEKKEQANSAIRGLKVKFNRVHGYYIEIPRSQTDDLPVHYHRKQTLKNVERYSTDELKSFEDRLLGAKEKGLARERLLYDRVLAQLQPAISRLQRGARALAELDVLDTFARRAAELRLCRPRLTSEPVLQIKAGRHPVVEHSQDAPFIANDLDLDSHNRMLMITGPNMGGKSTYMRQTALIVLLAHTGSYVPADEATIGPVGQIFTRIGAFDDLAGGRSTFMVEMTEMAYILRNASRDSLVLVDEIGRGTSTFDGLALAWSCALDLAERVQSFSLFSTHYFELTSLPESSPNMGNVHLDAIEHDGEVVFLYEVKPGPANQSYGLQVARLAGIPEPILADAKDRLSHLEQGHLQDIAKSTDQLTIFPDPENNLLGLLRSQLEEIDPESISPRDALDRLYELRQLLEPADSGV</sequence>
<comment type="similarity">
    <text evidence="1">Belongs to the DNA mismatch repair MutS family.</text>
</comment>
<evidence type="ECO:0000256" key="6">
    <source>
        <dbReference type="ARBA" id="ARBA00023204"/>
    </source>
</evidence>
<evidence type="ECO:0000256" key="4">
    <source>
        <dbReference type="ARBA" id="ARBA00022840"/>
    </source>
</evidence>
<dbReference type="GO" id="GO:0140664">
    <property type="term" value="F:ATP-dependent DNA damage sensor activity"/>
    <property type="evidence" value="ECO:0007669"/>
    <property type="project" value="InterPro"/>
</dbReference>
<dbReference type="InterPro" id="IPR045076">
    <property type="entry name" value="MutS"/>
</dbReference>
<dbReference type="GO" id="GO:0005524">
    <property type="term" value="F:ATP binding"/>
    <property type="evidence" value="ECO:0007669"/>
    <property type="project" value="UniProtKB-KW"/>
</dbReference>
<dbReference type="SMART" id="SM00533">
    <property type="entry name" value="MUTSd"/>
    <property type="match status" value="1"/>
</dbReference>
<dbReference type="InterPro" id="IPR007696">
    <property type="entry name" value="DNA_mismatch_repair_MutS_core"/>
</dbReference>
<dbReference type="Pfam" id="PF05190">
    <property type="entry name" value="MutS_IV"/>
    <property type="match status" value="1"/>
</dbReference>
<dbReference type="InterPro" id="IPR027417">
    <property type="entry name" value="P-loop_NTPase"/>
</dbReference>
<keyword evidence="2" id="KW-0547">Nucleotide-binding</keyword>
<dbReference type="Gene3D" id="6.10.140.430">
    <property type="match status" value="1"/>
</dbReference>
<dbReference type="SUPFAM" id="SSF55271">
    <property type="entry name" value="DNA repair protein MutS, domain I"/>
    <property type="match status" value="1"/>
</dbReference>
<keyword evidence="4" id="KW-0067">ATP-binding</keyword>
<keyword evidence="5" id="KW-0238">DNA-binding</keyword>
<keyword evidence="3" id="KW-0227">DNA damage</keyword>
<proteinExistence type="inferred from homology"/>
<evidence type="ECO:0000256" key="2">
    <source>
        <dbReference type="ARBA" id="ARBA00022741"/>
    </source>
</evidence>
<dbReference type="FunFam" id="3.40.50.300:FF:000870">
    <property type="entry name" value="MutS protein homolog 4"/>
    <property type="match status" value="1"/>
</dbReference>
<dbReference type="NCBIfam" id="NF003810">
    <property type="entry name" value="PRK05399.1"/>
    <property type="match status" value="1"/>
</dbReference>
<dbReference type="Gene3D" id="1.10.1420.10">
    <property type="match status" value="2"/>
</dbReference>
<feature type="domain" description="DNA mismatch repair proteins mutS family" evidence="7">
    <location>
        <begin position="691"/>
        <end position="707"/>
    </location>
</feature>
<organism evidence="8">
    <name type="scientific">marine metagenome</name>
    <dbReference type="NCBI Taxonomy" id="408172"/>
    <lineage>
        <taxon>unclassified sequences</taxon>
        <taxon>metagenomes</taxon>
        <taxon>ecological metagenomes</taxon>
    </lineage>
</organism>
<dbReference type="InterPro" id="IPR000432">
    <property type="entry name" value="DNA_mismatch_repair_MutS_C"/>
</dbReference>
<dbReference type="AlphaFoldDB" id="A0A381NIB0"/>
<dbReference type="InterPro" id="IPR016151">
    <property type="entry name" value="DNA_mismatch_repair_MutS_N"/>
</dbReference>
<dbReference type="InterPro" id="IPR007860">
    <property type="entry name" value="DNA_mmatch_repair_MutS_con_dom"/>
</dbReference>
<dbReference type="Gene3D" id="3.40.1170.10">
    <property type="entry name" value="DNA repair protein MutS, domain I"/>
    <property type="match status" value="1"/>
</dbReference>
<dbReference type="InterPro" id="IPR036187">
    <property type="entry name" value="DNA_mismatch_repair_MutS_sf"/>
</dbReference>
<dbReference type="SMART" id="SM00534">
    <property type="entry name" value="MUTSac"/>
    <property type="match status" value="1"/>
</dbReference>
<name>A0A381NIB0_9ZZZZ</name>
<dbReference type="EMBL" id="UINC01000381">
    <property type="protein sequence ID" value="SUZ54332.1"/>
    <property type="molecule type" value="Genomic_DNA"/>
</dbReference>
<evidence type="ECO:0000256" key="5">
    <source>
        <dbReference type="ARBA" id="ARBA00023125"/>
    </source>
</evidence>
<dbReference type="NCBIfam" id="TIGR01070">
    <property type="entry name" value="mutS1"/>
    <property type="match status" value="1"/>
</dbReference>
<protein>
    <recommendedName>
        <fullName evidence="7">DNA mismatch repair proteins mutS family domain-containing protein</fullName>
    </recommendedName>
</protein>
<dbReference type="PROSITE" id="PS00486">
    <property type="entry name" value="DNA_MISMATCH_REPAIR_2"/>
    <property type="match status" value="1"/>
</dbReference>
<dbReference type="Gene3D" id="3.40.50.300">
    <property type="entry name" value="P-loop containing nucleotide triphosphate hydrolases"/>
    <property type="match status" value="1"/>
</dbReference>
<dbReference type="GO" id="GO:0030983">
    <property type="term" value="F:mismatched DNA binding"/>
    <property type="evidence" value="ECO:0007669"/>
    <property type="project" value="InterPro"/>
</dbReference>
<dbReference type="SUPFAM" id="SSF53150">
    <property type="entry name" value="DNA repair protein MutS, domain II"/>
    <property type="match status" value="1"/>
</dbReference>
<dbReference type="PANTHER" id="PTHR11361:SF34">
    <property type="entry name" value="DNA MISMATCH REPAIR PROTEIN MSH1, MITOCHONDRIAL"/>
    <property type="match status" value="1"/>
</dbReference>
<dbReference type="PANTHER" id="PTHR11361">
    <property type="entry name" value="DNA MISMATCH REPAIR PROTEIN MUTS FAMILY MEMBER"/>
    <property type="match status" value="1"/>
</dbReference>
<evidence type="ECO:0000259" key="7">
    <source>
        <dbReference type="PROSITE" id="PS00486"/>
    </source>
</evidence>
<dbReference type="InterPro" id="IPR017261">
    <property type="entry name" value="DNA_mismatch_repair_MutS/MSH"/>
</dbReference>
<dbReference type="HAMAP" id="MF_00096">
    <property type="entry name" value="MutS"/>
    <property type="match status" value="1"/>
</dbReference>
<dbReference type="PIRSF" id="PIRSF037677">
    <property type="entry name" value="DNA_mis_repair_Msh6"/>
    <property type="match status" value="1"/>
</dbReference>
<dbReference type="Gene3D" id="3.30.420.110">
    <property type="entry name" value="MutS, connector domain"/>
    <property type="match status" value="1"/>
</dbReference>
<dbReference type="InterPro" id="IPR005748">
    <property type="entry name" value="DNA_mismatch_repair_MutS"/>
</dbReference>
<dbReference type="SUPFAM" id="SSF52540">
    <property type="entry name" value="P-loop containing nucleoside triphosphate hydrolases"/>
    <property type="match status" value="1"/>
</dbReference>
<dbReference type="InterPro" id="IPR007695">
    <property type="entry name" value="DNA_mismatch_repair_MutS-lik_N"/>
</dbReference>
<dbReference type="Pfam" id="PF00488">
    <property type="entry name" value="MutS_V"/>
    <property type="match status" value="1"/>
</dbReference>